<gene>
    <name evidence="2" type="ORF">H8S02_00435</name>
</gene>
<proteinExistence type="predicted"/>
<protein>
    <submittedName>
        <fullName evidence="2">DUF1275 domain-containing protein</fullName>
    </submittedName>
</protein>
<evidence type="ECO:0000313" key="2">
    <source>
        <dbReference type="EMBL" id="MBC5694426.1"/>
    </source>
</evidence>
<accession>A0ABR7GJG2</accession>
<dbReference type="PANTHER" id="PTHR37314">
    <property type="entry name" value="SLR0142 PROTEIN"/>
    <property type="match status" value="1"/>
</dbReference>
<keyword evidence="3" id="KW-1185">Reference proteome</keyword>
<sequence length="230" mass="25157">MSESLVLGLLLALAGGFFDAYTYLCRGGVFANAETGNIVLLGAHLAEGDWEKALRYLLPIVAFAFGVLSAELVKRRFKSRQNRNINIHWRQIVVLGEMVLVTIAALLPQSANAMVNIIISFVCAMQVETFRKVRGSAFATTMCTGNLRSGTEQLVIWRQTGDRGAARKMKNYYSIILVFILGGAIGALVTNAVGEKALLLTLVPLAAVFLIMFIEEEREELEEEISGGRA</sequence>
<dbReference type="Proteomes" id="UP000641741">
    <property type="component" value="Unassembled WGS sequence"/>
</dbReference>
<dbReference type="PANTHER" id="PTHR37314:SF4">
    <property type="entry name" value="UPF0700 TRANSMEMBRANE PROTEIN YOAK"/>
    <property type="match status" value="1"/>
</dbReference>
<reference evidence="2 3" key="1">
    <citation type="submission" date="2020-08" db="EMBL/GenBank/DDBJ databases">
        <title>Genome public.</title>
        <authorList>
            <person name="Liu C."/>
            <person name="Sun Q."/>
        </authorList>
    </citation>
    <scope>NUCLEOTIDE SEQUENCE [LARGE SCALE GENOMIC DNA]</scope>
    <source>
        <strain evidence="2 3">M2</strain>
    </source>
</reference>
<feature type="transmembrane region" description="Helical" evidence="1">
    <location>
        <begin position="53"/>
        <end position="73"/>
    </location>
</feature>
<feature type="transmembrane region" description="Helical" evidence="1">
    <location>
        <begin position="197"/>
        <end position="214"/>
    </location>
</feature>
<evidence type="ECO:0000313" key="3">
    <source>
        <dbReference type="Proteomes" id="UP000641741"/>
    </source>
</evidence>
<feature type="transmembrane region" description="Helical" evidence="1">
    <location>
        <begin position="113"/>
        <end position="130"/>
    </location>
</feature>
<name>A0ABR7GJG2_9FIRM</name>
<dbReference type="EMBL" id="JACOPK010000001">
    <property type="protein sequence ID" value="MBC5694426.1"/>
    <property type="molecule type" value="Genomic_DNA"/>
</dbReference>
<keyword evidence="1" id="KW-1133">Transmembrane helix</keyword>
<dbReference type="Pfam" id="PF06912">
    <property type="entry name" value="DUF1275"/>
    <property type="match status" value="1"/>
</dbReference>
<feature type="transmembrane region" description="Helical" evidence="1">
    <location>
        <begin position="172"/>
        <end position="191"/>
    </location>
</feature>
<organism evidence="2 3">
    <name type="scientific">Agathobaculum hominis</name>
    <dbReference type="NCBI Taxonomy" id="2763014"/>
    <lineage>
        <taxon>Bacteria</taxon>
        <taxon>Bacillati</taxon>
        <taxon>Bacillota</taxon>
        <taxon>Clostridia</taxon>
        <taxon>Eubacteriales</taxon>
        <taxon>Butyricicoccaceae</taxon>
        <taxon>Agathobaculum</taxon>
    </lineage>
</organism>
<keyword evidence="1" id="KW-0812">Transmembrane</keyword>
<keyword evidence="1" id="KW-0472">Membrane</keyword>
<comment type="caution">
    <text evidence="2">The sequence shown here is derived from an EMBL/GenBank/DDBJ whole genome shotgun (WGS) entry which is preliminary data.</text>
</comment>
<dbReference type="InterPro" id="IPR010699">
    <property type="entry name" value="DUF1275"/>
</dbReference>
<evidence type="ECO:0000256" key="1">
    <source>
        <dbReference type="SAM" id="Phobius"/>
    </source>
</evidence>
<feature type="transmembrane region" description="Helical" evidence="1">
    <location>
        <begin position="85"/>
        <end position="107"/>
    </location>
</feature>